<protein>
    <submittedName>
        <fullName evidence="1">Uncharacterized protein</fullName>
    </submittedName>
</protein>
<proteinExistence type="predicted"/>
<organism evidence="1 2">
    <name type="scientific">Camellia sinensis</name>
    <name type="common">Tea plant</name>
    <name type="synonym">Thea sinensis</name>
    <dbReference type="NCBI Taxonomy" id="4442"/>
    <lineage>
        <taxon>Eukaryota</taxon>
        <taxon>Viridiplantae</taxon>
        <taxon>Streptophyta</taxon>
        <taxon>Embryophyta</taxon>
        <taxon>Tracheophyta</taxon>
        <taxon>Spermatophyta</taxon>
        <taxon>Magnoliopsida</taxon>
        <taxon>eudicotyledons</taxon>
        <taxon>Gunneridae</taxon>
        <taxon>Pentapetalae</taxon>
        <taxon>asterids</taxon>
        <taxon>Ericales</taxon>
        <taxon>Theaceae</taxon>
        <taxon>Camellia</taxon>
    </lineage>
</organism>
<reference evidence="1 2" key="2">
    <citation type="submission" date="2020-07" db="EMBL/GenBank/DDBJ databases">
        <title>Genome assembly of wild tea tree DASZ reveals pedigree and selection history of tea varieties.</title>
        <authorList>
            <person name="Zhang W."/>
        </authorList>
    </citation>
    <scope>NUCLEOTIDE SEQUENCE [LARGE SCALE GENOMIC DNA]</scope>
    <source>
        <strain evidence="2">cv. G240</strain>
        <tissue evidence="1">Leaf</tissue>
    </source>
</reference>
<evidence type="ECO:0000313" key="1">
    <source>
        <dbReference type="EMBL" id="KAF5932205.1"/>
    </source>
</evidence>
<dbReference type="Proteomes" id="UP000593564">
    <property type="component" value="Unassembled WGS sequence"/>
</dbReference>
<reference evidence="2" key="1">
    <citation type="journal article" date="2020" name="Nat. Commun.">
        <title>Genome assembly of wild tea tree DASZ reveals pedigree and selection history of tea varieties.</title>
        <authorList>
            <person name="Zhang W."/>
            <person name="Zhang Y."/>
            <person name="Qiu H."/>
            <person name="Guo Y."/>
            <person name="Wan H."/>
            <person name="Zhang X."/>
            <person name="Scossa F."/>
            <person name="Alseekh S."/>
            <person name="Zhang Q."/>
            <person name="Wang P."/>
            <person name="Xu L."/>
            <person name="Schmidt M.H."/>
            <person name="Jia X."/>
            <person name="Li D."/>
            <person name="Zhu A."/>
            <person name="Guo F."/>
            <person name="Chen W."/>
            <person name="Ni D."/>
            <person name="Usadel B."/>
            <person name="Fernie A.R."/>
            <person name="Wen W."/>
        </authorList>
    </citation>
    <scope>NUCLEOTIDE SEQUENCE [LARGE SCALE GENOMIC DNA]</scope>
    <source>
        <strain evidence="2">cv. G240</strain>
    </source>
</reference>
<sequence length="84" mass="9713">MRACYRLSAGQREALPTNDEALPTINVPVPATGVLNCHTAIEHRQRKMECFPRICLYHAPPYHLKTSKEWYSWIQNHQSCTFNA</sequence>
<keyword evidence="2" id="KW-1185">Reference proteome</keyword>
<dbReference type="AlphaFoldDB" id="A0A7J7FV41"/>
<accession>A0A7J7FV41</accession>
<name>A0A7J7FV41_CAMSI</name>
<evidence type="ECO:0000313" key="2">
    <source>
        <dbReference type="Proteomes" id="UP000593564"/>
    </source>
</evidence>
<dbReference type="EMBL" id="JACBKZ010000014">
    <property type="protein sequence ID" value="KAF5932205.1"/>
    <property type="molecule type" value="Genomic_DNA"/>
</dbReference>
<comment type="caution">
    <text evidence="1">The sequence shown here is derived from an EMBL/GenBank/DDBJ whole genome shotgun (WGS) entry which is preliminary data.</text>
</comment>
<gene>
    <name evidence="1" type="ORF">HYC85_028376</name>
</gene>